<dbReference type="InterPro" id="IPR029058">
    <property type="entry name" value="AB_hydrolase_fold"/>
</dbReference>
<evidence type="ECO:0000313" key="3">
    <source>
        <dbReference type="Proteomes" id="UP000203589"/>
    </source>
</evidence>
<dbReference type="PANTHER" id="PTHR13136">
    <property type="entry name" value="TESTIS DEVELOPMENT PROTEIN PRTD"/>
    <property type="match status" value="1"/>
</dbReference>
<accession>A0A222E2H0</accession>
<gene>
    <name evidence="2" type="ORF">ANTHELSMS3_01670</name>
</gene>
<sequence length="229" mass="25130">MGAFSIHRADMASLHFLIDGGEPGCPTVLLAHGACAPMDTPWMHSIIKGLAVRGFRVVRFEFAYMAARRTGGTKRPPPKIELLQAEFRAAIASLSHDGPLIIGGKSMGGRVASLISDDLHAAGRISGLLCLGYPFHPRGKPETRRTEHLADLRAPTLICQGTRDPFGTREEVSSYNLSDRIVLKWVEDGDHDLKTRKSVTRLGPEDSLMQVCAETAAWWSTLEERSTNR</sequence>
<proteinExistence type="predicted"/>
<keyword evidence="3" id="KW-1185">Reference proteome</keyword>
<reference evidence="2 3" key="1">
    <citation type="submission" date="2017-07" db="EMBL/GenBank/DDBJ databases">
        <title>Genome Sequence of Antarctobacter heliothermus Strain SMS3 Isolated from a culture of the Diatom Skeletonema marinoi.</title>
        <authorList>
            <person name="Topel M."/>
            <person name="Pinder M.I.M."/>
            <person name="Johansson O.N."/>
            <person name="Kourtchenko O."/>
            <person name="Godhe A."/>
            <person name="Clarke A.K."/>
        </authorList>
    </citation>
    <scope>NUCLEOTIDE SEQUENCE [LARGE SCALE GENOMIC DNA]</scope>
    <source>
        <strain evidence="2 3">SMS3</strain>
    </source>
</reference>
<dbReference type="PANTHER" id="PTHR13136:SF11">
    <property type="entry name" value="TESTIS-EXPRESSED PROTEIN 30"/>
    <property type="match status" value="1"/>
</dbReference>
<protein>
    <submittedName>
        <fullName evidence="2">Alpha/beta hydrolase</fullName>
    </submittedName>
</protein>
<dbReference type="AlphaFoldDB" id="A0A222E2H0"/>
<feature type="domain" description="KANL3/Tex30 alpha/beta hydrolase-like" evidence="1">
    <location>
        <begin position="26"/>
        <end position="218"/>
    </location>
</feature>
<dbReference type="InterPro" id="IPR046879">
    <property type="entry name" value="KANL3/Tex30_Abhydrolase"/>
</dbReference>
<dbReference type="SUPFAM" id="SSF53474">
    <property type="entry name" value="alpha/beta-Hydrolases"/>
    <property type="match status" value="1"/>
</dbReference>
<dbReference type="Pfam" id="PF20408">
    <property type="entry name" value="Abhydrolase_11"/>
    <property type="match status" value="1"/>
</dbReference>
<dbReference type="EMBL" id="CP022540">
    <property type="protein sequence ID" value="ASP20363.1"/>
    <property type="molecule type" value="Genomic_DNA"/>
</dbReference>
<dbReference type="Gene3D" id="3.40.50.1820">
    <property type="entry name" value="alpha/beta hydrolase"/>
    <property type="match status" value="1"/>
</dbReference>
<dbReference type="GO" id="GO:0016787">
    <property type="term" value="F:hydrolase activity"/>
    <property type="evidence" value="ECO:0007669"/>
    <property type="project" value="UniProtKB-KW"/>
</dbReference>
<name>A0A222E2H0_9RHOB</name>
<organism evidence="2 3">
    <name type="scientific">Antarctobacter heliothermus</name>
    <dbReference type="NCBI Taxonomy" id="74033"/>
    <lineage>
        <taxon>Bacteria</taxon>
        <taxon>Pseudomonadati</taxon>
        <taxon>Pseudomonadota</taxon>
        <taxon>Alphaproteobacteria</taxon>
        <taxon>Rhodobacterales</taxon>
        <taxon>Roseobacteraceae</taxon>
        <taxon>Antarctobacter</taxon>
    </lineage>
</organism>
<evidence type="ECO:0000313" key="2">
    <source>
        <dbReference type="EMBL" id="ASP20363.1"/>
    </source>
</evidence>
<dbReference type="InterPro" id="IPR026555">
    <property type="entry name" value="NSL3/Tex30"/>
</dbReference>
<dbReference type="Proteomes" id="UP000203589">
    <property type="component" value="Chromosome"/>
</dbReference>
<dbReference type="KEGG" id="aht:ANTHELSMS3_01670"/>
<evidence type="ECO:0000259" key="1">
    <source>
        <dbReference type="Pfam" id="PF20408"/>
    </source>
</evidence>
<keyword evidence="2" id="KW-0378">Hydrolase</keyword>